<protein>
    <submittedName>
        <fullName evidence="1">Uncharacterized protein</fullName>
    </submittedName>
</protein>
<reference evidence="1" key="1">
    <citation type="submission" date="2018-05" db="EMBL/GenBank/DDBJ databases">
        <authorList>
            <person name="Lanie J.A."/>
            <person name="Ng W.-L."/>
            <person name="Kazmierczak K.M."/>
            <person name="Andrzejewski T.M."/>
            <person name="Davidsen T.M."/>
            <person name="Wayne K.J."/>
            <person name="Tettelin H."/>
            <person name="Glass J.I."/>
            <person name="Rusch D."/>
            <person name="Podicherti R."/>
            <person name="Tsui H.-C.T."/>
            <person name="Winkler M.E."/>
        </authorList>
    </citation>
    <scope>NUCLEOTIDE SEQUENCE</scope>
</reference>
<evidence type="ECO:0000313" key="1">
    <source>
        <dbReference type="EMBL" id="SVB82680.1"/>
    </source>
</evidence>
<proteinExistence type="predicted"/>
<accession>A0A382H5Y9</accession>
<dbReference type="AlphaFoldDB" id="A0A382H5Y9"/>
<feature type="non-terminal residue" evidence="1">
    <location>
        <position position="45"/>
    </location>
</feature>
<dbReference type="EMBL" id="UINC01059359">
    <property type="protein sequence ID" value="SVB82680.1"/>
    <property type="molecule type" value="Genomic_DNA"/>
</dbReference>
<name>A0A382H5Y9_9ZZZZ</name>
<gene>
    <name evidence="1" type="ORF">METZ01_LOCUS235534</name>
</gene>
<sequence>MTDLLIKQFSACLSSQSACQPQENFIFGVLSMSYVFLIEFSKSLL</sequence>
<organism evidence="1">
    <name type="scientific">marine metagenome</name>
    <dbReference type="NCBI Taxonomy" id="408172"/>
    <lineage>
        <taxon>unclassified sequences</taxon>
        <taxon>metagenomes</taxon>
        <taxon>ecological metagenomes</taxon>
    </lineage>
</organism>